<dbReference type="GO" id="GO:0007266">
    <property type="term" value="P:Rho protein signal transduction"/>
    <property type="evidence" value="ECO:0007669"/>
    <property type="project" value="TreeGrafter"/>
</dbReference>
<dbReference type="PANTHER" id="PTHR12287">
    <property type="entry name" value="EPIDERMAL GROWTH FACTOR RECEPTOR KINASE SUBSTRATE EPS8-RELATED PROTEIN"/>
    <property type="match status" value="1"/>
</dbReference>
<dbReference type="SUPFAM" id="SSF50729">
    <property type="entry name" value="PH domain-like"/>
    <property type="match status" value="1"/>
</dbReference>
<dbReference type="InterPro" id="IPR039801">
    <property type="entry name" value="EPS8-like"/>
</dbReference>
<dbReference type="InterPro" id="IPR033928">
    <property type="entry name" value="EPS8_PTB"/>
</dbReference>
<evidence type="ECO:0000259" key="1">
    <source>
        <dbReference type="Pfam" id="PF08416"/>
    </source>
</evidence>
<feature type="domain" description="PTB" evidence="1">
    <location>
        <begin position="2"/>
        <end position="105"/>
    </location>
</feature>
<dbReference type="Pfam" id="PF08416">
    <property type="entry name" value="PTB"/>
    <property type="match status" value="1"/>
</dbReference>
<dbReference type="Proteomes" id="UP000792457">
    <property type="component" value="Unassembled WGS sequence"/>
</dbReference>
<gene>
    <name evidence="2" type="ORF">J437_LFUL016440</name>
</gene>
<evidence type="ECO:0000313" key="2">
    <source>
        <dbReference type="EMBL" id="KAG8238260.1"/>
    </source>
</evidence>
<sequence length="105" mass="11986">MATFTVSKESGIVYPNDGMRRLLQLEKANGIWSQKMQMRLDHSWVLIMDFETGTEMEKFPVPLIQEPTAFTSHDPMEIYNNILVFIVGPGPGQRQAAGRSEMHIF</sequence>
<dbReference type="EMBL" id="KZ309315">
    <property type="protein sequence ID" value="KAG8238260.1"/>
    <property type="molecule type" value="Genomic_DNA"/>
</dbReference>
<dbReference type="GO" id="GO:0003779">
    <property type="term" value="F:actin binding"/>
    <property type="evidence" value="ECO:0007669"/>
    <property type="project" value="TreeGrafter"/>
</dbReference>
<organism evidence="2 3">
    <name type="scientific">Ladona fulva</name>
    <name type="common">Scarce chaser dragonfly</name>
    <name type="synonym">Libellula fulva</name>
    <dbReference type="NCBI Taxonomy" id="123851"/>
    <lineage>
        <taxon>Eukaryota</taxon>
        <taxon>Metazoa</taxon>
        <taxon>Ecdysozoa</taxon>
        <taxon>Arthropoda</taxon>
        <taxon>Hexapoda</taxon>
        <taxon>Insecta</taxon>
        <taxon>Pterygota</taxon>
        <taxon>Palaeoptera</taxon>
        <taxon>Odonata</taxon>
        <taxon>Epiprocta</taxon>
        <taxon>Anisoptera</taxon>
        <taxon>Libelluloidea</taxon>
        <taxon>Libellulidae</taxon>
        <taxon>Ladona</taxon>
    </lineage>
</organism>
<keyword evidence="3" id="KW-1185">Reference proteome</keyword>
<dbReference type="InterPro" id="IPR013625">
    <property type="entry name" value="PTB"/>
</dbReference>
<protein>
    <recommendedName>
        <fullName evidence="1">PTB domain-containing protein</fullName>
    </recommendedName>
</protein>
<reference evidence="2" key="1">
    <citation type="submission" date="2013-04" db="EMBL/GenBank/DDBJ databases">
        <authorList>
            <person name="Qu J."/>
            <person name="Murali S.C."/>
            <person name="Bandaranaike D."/>
            <person name="Bellair M."/>
            <person name="Blankenburg K."/>
            <person name="Chao H."/>
            <person name="Dinh H."/>
            <person name="Doddapaneni H."/>
            <person name="Downs B."/>
            <person name="Dugan-Rocha S."/>
            <person name="Elkadiri S."/>
            <person name="Gnanaolivu R.D."/>
            <person name="Hernandez B."/>
            <person name="Javaid M."/>
            <person name="Jayaseelan J.C."/>
            <person name="Lee S."/>
            <person name="Li M."/>
            <person name="Ming W."/>
            <person name="Munidasa M."/>
            <person name="Muniz J."/>
            <person name="Nguyen L."/>
            <person name="Ongeri F."/>
            <person name="Osuji N."/>
            <person name="Pu L.-L."/>
            <person name="Puazo M."/>
            <person name="Qu C."/>
            <person name="Quiroz J."/>
            <person name="Raj R."/>
            <person name="Weissenberger G."/>
            <person name="Xin Y."/>
            <person name="Zou X."/>
            <person name="Han Y."/>
            <person name="Richards S."/>
            <person name="Worley K."/>
            <person name="Muzny D."/>
            <person name="Gibbs R."/>
        </authorList>
    </citation>
    <scope>NUCLEOTIDE SEQUENCE</scope>
    <source>
        <strain evidence="2">Sampled in the wild</strain>
    </source>
</reference>
<proteinExistence type="predicted"/>
<comment type="caution">
    <text evidence="2">The sequence shown here is derived from an EMBL/GenBank/DDBJ whole genome shotgun (WGS) entry which is preliminary data.</text>
</comment>
<dbReference type="PANTHER" id="PTHR12287:SF23">
    <property type="entry name" value="AROUSER, ISOFORM A-RELATED"/>
    <property type="match status" value="1"/>
</dbReference>
<dbReference type="OrthoDB" id="4680325at2759"/>
<dbReference type="AlphaFoldDB" id="A0A8K0KR48"/>
<dbReference type="GO" id="GO:0035023">
    <property type="term" value="P:regulation of Rho protein signal transduction"/>
    <property type="evidence" value="ECO:0007669"/>
    <property type="project" value="TreeGrafter"/>
</dbReference>
<feature type="non-terminal residue" evidence="2">
    <location>
        <position position="1"/>
    </location>
</feature>
<reference evidence="2" key="2">
    <citation type="submission" date="2017-10" db="EMBL/GenBank/DDBJ databases">
        <title>Ladona fulva Genome sequencing and assembly.</title>
        <authorList>
            <person name="Murali S."/>
            <person name="Richards S."/>
            <person name="Bandaranaike D."/>
            <person name="Bellair M."/>
            <person name="Blankenburg K."/>
            <person name="Chao H."/>
            <person name="Dinh H."/>
            <person name="Doddapaneni H."/>
            <person name="Dugan-Rocha S."/>
            <person name="Elkadiri S."/>
            <person name="Gnanaolivu R."/>
            <person name="Hernandez B."/>
            <person name="Skinner E."/>
            <person name="Javaid M."/>
            <person name="Lee S."/>
            <person name="Li M."/>
            <person name="Ming W."/>
            <person name="Munidasa M."/>
            <person name="Muniz J."/>
            <person name="Nguyen L."/>
            <person name="Hughes D."/>
            <person name="Osuji N."/>
            <person name="Pu L.-L."/>
            <person name="Puazo M."/>
            <person name="Qu C."/>
            <person name="Quiroz J."/>
            <person name="Raj R."/>
            <person name="Weissenberger G."/>
            <person name="Xin Y."/>
            <person name="Zou X."/>
            <person name="Han Y."/>
            <person name="Worley K."/>
            <person name="Muzny D."/>
            <person name="Gibbs R."/>
        </authorList>
    </citation>
    <scope>NUCLEOTIDE SEQUENCE</scope>
    <source>
        <strain evidence="2">Sampled in the wild</strain>
    </source>
</reference>
<evidence type="ECO:0000313" key="3">
    <source>
        <dbReference type="Proteomes" id="UP000792457"/>
    </source>
</evidence>
<dbReference type="Gene3D" id="2.30.29.30">
    <property type="entry name" value="Pleckstrin-homology domain (PH domain)/Phosphotyrosine-binding domain (PTB)"/>
    <property type="match status" value="1"/>
</dbReference>
<dbReference type="GO" id="GO:0005886">
    <property type="term" value="C:plasma membrane"/>
    <property type="evidence" value="ECO:0007669"/>
    <property type="project" value="TreeGrafter"/>
</dbReference>
<dbReference type="CDD" id="cd01210">
    <property type="entry name" value="PTB_EPS8"/>
    <property type="match status" value="1"/>
</dbReference>
<name>A0A8K0KR48_LADFU</name>
<dbReference type="InterPro" id="IPR011993">
    <property type="entry name" value="PH-like_dom_sf"/>
</dbReference>
<accession>A0A8K0KR48</accession>